<feature type="domain" description="Replication protein A C-terminal" evidence="7">
    <location>
        <begin position="221"/>
        <end position="329"/>
    </location>
</feature>
<comment type="caution">
    <text evidence="8">The sequence shown here is derived from an EMBL/GenBank/DDBJ whole genome shotgun (WGS) entry which is preliminary data.</text>
</comment>
<keyword evidence="9" id="KW-1185">Reference proteome</keyword>
<dbReference type="PANTHER" id="PTHR13989:SF16">
    <property type="entry name" value="REPLICATION PROTEIN A2"/>
    <property type="match status" value="1"/>
</dbReference>
<protein>
    <recommendedName>
        <fullName evidence="10">Replication protein A C-terminal domain-containing protein</fullName>
    </recommendedName>
</protein>
<name>A0ABN8CKJ7_9STRA</name>
<dbReference type="CDD" id="cd04478">
    <property type="entry name" value="RPA2_DBD_D"/>
    <property type="match status" value="1"/>
</dbReference>
<dbReference type="Pfam" id="PF08784">
    <property type="entry name" value="RPA_C"/>
    <property type="match status" value="1"/>
</dbReference>
<proteinExistence type="inferred from homology"/>
<evidence type="ECO:0008006" key="10">
    <source>
        <dbReference type="Google" id="ProtNLM"/>
    </source>
</evidence>
<evidence type="ECO:0000256" key="1">
    <source>
        <dbReference type="ARBA" id="ARBA00004123"/>
    </source>
</evidence>
<dbReference type="InterPro" id="IPR036390">
    <property type="entry name" value="WH_DNA-bd_sf"/>
</dbReference>
<dbReference type="Proteomes" id="UP001158986">
    <property type="component" value="Unassembled WGS sequence"/>
</dbReference>
<evidence type="ECO:0000259" key="7">
    <source>
        <dbReference type="Pfam" id="PF08784"/>
    </source>
</evidence>
<dbReference type="InterPro" id="IPR014892">
    <property type="entry name" value="RPA_C"/>
</dbReference>
<feature type="region of interest" description="Disordered" evidence="5">
    <location>
        <begin position="67"/>
        <end position="87"/>
    </location>
</feature>
<keyword evidence="3" id="KW-0238">DNA-binding</keyword>
<dbReference type="Gene3D" id="1.10.10.10">
    <property type="entry name" value="Winged helix-like DNA-binding domain superfamily/Winged helix DNA-binding domain"/>
    <property type="match status" value="1"/>
</dbReference>
<evidence type="ECO:0000256" key="4">
    <source>
        <dbReference type="ARBA" id="ARBA00023242"/>
    </source>
</evidence>
<dbReference type="SUPFAM" id="SSF46785">
    <property type="entry name" value="Winged helix' DNA-binding domain"/>
    <property type="match status" value="1"/>
</dbReference>
<dbReference type="InterPro" id="IPR004365">
    <property type="entry name" value="NA-bd_OB_tRNA"/>
</dbReference>
<keyword evidence="4" id="KW-0539">Nucleus</keyword>
<accession>A0ABN8CKJ7</accession>
<reference evidence="8 9" key="1">
    <citation type="submission" date="2021-11" db="EMBL/GenBank/DDBJ databases">
        <authorList>
            <person name="Islam A."/>
            <person name="Islam S."/>
            <person name="Flora M.S."/>
            <person name="Rahman M."/>
            <person name="Ziaur R.M."/>
            <person name="Epstein J.H."/>
            <person name="Hassan M."/>
            <person name="Klassen M."/>
            <person name="Woodard K."/>
            <person name="Webb A."/>
            <person name="Webby R.J."/>
            <person name="El Zowalaty M.E."/>
        </authorList>
    </citation>
    <scope>NUCLEOTIDE SEQUENCE [LARGE SCALE GENOMIC DNA]</scope>
    <source>
        <strain evidence="8">Pbs1</strain>
    </source>
</reference>
<dbReference type="InterPro" id="IPR040260">
    <property type="entry name" value="RFA2-like"/>
</dbReference>
<evidence type="ECO:0000256" key="2">
    <source>
        <dbReference type="ARBA" id="ARBA00007815"/>
    </source>
</evidence>
<feature type="compositionally biased region" description="Polar residues" evidence="5">
    <location>
        <begin position="74"/>
        <end position="83"/>
    </location>
</feature>
<dbReference type="Pfam" id="PF01336">
    <property type="entry name" value="tRNA_anti-codon"/>
    <property type="match status" value="1"/>
</dbReference>
<sequence>MSVIFALTNGDERLLEKLRLIVGIKAQVLTYSNYKRCDVSRRKGHLIMNYSGIYEAYNEDYSGSNGGGGFMSSQPTGNQSSPAKRSGVAQNMLPVTIKQLQTLGAASTDDDAMRLDGQEVSTVRLVGLLTNLSAHSTSLRFQLDDGSGVFDCHYFITADDTDASEGEMNRLREGSYVRVVGKLRTFQGKSSLSCFNVAPVEDMNELTHHLLEVIYVHCWNTKGPLNNGKVDVKMTSFNTPTKSASTDQWNQPSVGGLGVGAMDYGMMDSSFSPEQKAILDVLGTCTSDHGLKIDQIFADLRGRMTEQQLHSALNYLTSEGHVYSTIDEDHFKRTA</sequence>
<evidence type="ECO:0000256" key="3">
    <source>
        <dbReference type="ARBA" id="ARBA00023125"/>
    </source>
</evidence>
<feature type="domain" description="OB" evidence="6">
    <location>
        <begin position="123"/>
        <end position="194"/>
    </location>
</feature>
<dbReference type="InterPro" id="IPR036388">
    <property type="entry name" value="WH-like_DNA-bd_sf"/>
</dbReference>
<organism evidence="8 9">
    <name type="scientific">Peronospora belbahrii</name>
    <dbReference type="NCBI Taxonomy" id="622444"/>
    <lineage>
        <taxon>Eukaryota</taxon>
        <taxon>Sar</taxon>
        <taxon>Stramenopiles</taxon>
        <taxon>Oomycota</taxon>
        <taxon>Peronosporomycetes</taxon>
        <taxon>Peronosporales</taxon>
        <taxon>Peronosporaceae</taxon>
        <taxon>Peronospora</taxon>
    </lineage>
</organism>
<dbReference type="PANTHER" id="PTHR13989">
    <property type="entry name" value="REPLICATION PROTEIN A-RELATED"/>
    <property type="match status" value="1"/>
</dbReference>
<dbReference type="InterPro" id="IPR012340">
    <property type="entry name" value="NA-bd_OB-fold"/>
</dbReference>
<evidence type="ECO:0000259" key="6">
    <source>
        <dbReference type="Pfam" id="PF01336"/>
    </source>
</evidence>
<comment type="similarity">
    <text evidence="2">Belongs to the replication factor A protein 2 family.</text>
</comment>
<dbReference type="SUPFAM" id="SSF50249">
    <property type="entry name" value="Nucleic acid-binding proteins"/>
    <property type="match status" value="1"/>
</dbReference>
<dbReference type="Gene3D" id="2.40.50.140">
    <property type="entry name" value="Nucleic acid-binding proteins"/>
    <property type="match status" value="1"/>
</dbReference>
<dbReference type="EMBL" id="CAKLCB010000016">
    <property type="protein sequence ID" value="CAH0513635.1"/>
    <property type="molecule type" value="Genomic_DNA"/>
</dbReference>
<evidence type="ECO:0000313" key="9">
    <source>
        <dbReference type="Proteomes" id="UP001158986"/>
    </source>
</evidence>
<evidence type="ECO:0000256" key="5">
    <source>
        <dbReference type="SAM" id="MobiDB-lite"/>
    </source>
</evidence>
<gene>
    <name evidence="8" type="ORF">PBS001_LOCUS442</name>
</gene>
<comment type="subcellular location">
    <subcellularLocation>
        <location evidence="1">Nucleus</location>
    </subcellularLocation>
</comment>
<evidence type="ECO:0000313" key="8">
    <source>
        <dbReference type="EMBL" id="CAH0513635.1"/>
    </source>
</evidence>